<dbReference type="PROSITE" id="PS00630">
    <property type="entry name" value="IMP_2"/>
    <property type="match status" value="1"/>
</dbReference>
<accession>A0A0J8AR13</accession>
<evidence type="ECO:0000256" key="2">
    <source>
        <dbReference type="ARBA" id="ARBA00022723"/>
    </source>
</evidence>
<dbReference type="Pfam" id="PF00459">
    <property type="entry name" value="Inositol_P"/>
    <property type="match status" value="1"/>
</dbReference>
<feature type="binding site" evidence="5">
    <location>
        <position position="71"/>
    </location>
    <ligand>
        <name>Mg(2+)</name>
        <dbReference type="ChEBI" id="CHEBI:18420"/>
        <label>1</label>
        <note>catalytic</note>
    </ligand>
</feature>
<dbReference type="AlphaFoldDB" id="A0A0J8AR13"/>
<dbReference type="GO" id="GO:0046872">
    <property type="term" value="F:metal ion binding"/>
    <property type="evidence" value="ECO:0007669"/>
    <property type="project" value="UniProtKB-KW"/>
</dbReference>
<dbReference type="PANTHER" id="PTHR20854:SF4">
    <property type="entry name" value="INOSITOL-1-MONOPHOSPHATASE-RELATED"/>
    <property type="match status" value="1"/>
</dbReference>
<keyword evidence="2 5" id="KW-0479">Metal-binding</keyword>
<dbReference type="Gene3D" id="3.40.190.80">
    <property type="match status" value="1"/>
</dbReference>
<keyword evidence="3" id="KW-0378">Hydrolase</keyword>
<feature type="binding site" evidence="5">
    <location>
        <position position="92"/>
    </location>
    <ligand>
        <name>Mg(2+)</name>
        <dbReference type="ChEBI" id="CHEBI:18420"/>
        <label>1</label>
        <note>catalytic</note>
    </ligand>
</feature>
<organism evidence="6 7">
    <name type="scientific">Sphingobium cupriresistens LL01</name>
    <dbReference type="NCBI Taxonomy" id="1420583"/>
    <lineage>
        <taxon>Bacteria</taxon>
        <taxon>Pseudomonadati</taxon>
        <taxon>Pseudomonadota</taxon>
        <taxon>Alphaproteobacteria</taxon>
        <taxon>Sphingomonadales</taxon>
        <taxon>Sphingomonadaceae</taxon>
        <taxon>Sphingobium</taxon>
    </lineage>
</organism>
<protein>
    <submittedName>
        <fullName evidence="6">Inositol monophosphatase</fullName>
    </submittedName>
</protein>
<comment type="cofactor">
    <cofactor evidence="5">
        <name>Mg(2+)</name>
        <dbReference type="ChEBI" id="CHEBI:18420"/>
    </cofactor>
</comment>
<evidence type="ECO:0000313" key="6">
    <source>
        <dbReference type="EMBL" id="KMS56845.1"/>
    </source>
</evidence>
<dbReference type="GO" id="GO:0008934">
    <property type="term" value="F:inositol monophosphate 1-phosphatase activity"/>
    <property type="evidence" value="ECO:0007669"/>
    <property type="project" value="TreeGrafter"/>
</dbReference>
<feature type="binding site" evidence="5">
    <location>
        <position position="91"/>
    </location>
    <ligand>
        <name>Mg(2+)</name>
        <dbReference type="ChEBI" id="CHEBI:18420"/>
        <label>1</label>
        <note>catalytic</note>
    </ligand>
</feature>
<dbReference type="STRING" id="1420583.V473_00860"/>
<dbReference type="InterPro" id="IPR000760">
    <property type="entry name" value="Inositol_monophosphatase-like"/>
</dbReference>
<dbReference type="PROSITE" id="PS00629">
    <property type="entry name" value="IMP_1"/>
    <property type="match status" value="1"/>
</dbReference>
<gene>
    <name evidence="6" type="ORF">V473_00860</name>
</gene>
<dbReference type="EMBL" id="JACT01000001">
    <property type="protein sequence ID" value="KMS56845.1"/>
    <property type="molecule type" value="Genomic_DNA"/>
</dbReference>
<keyword evidence="4 5" id="KW-0460">Magnesium</keyword>
<proteinExistence type="inferred from homology"/>
<evidence type="ECO:0000256" key="4">
    <source>
        <dbReference type="ARBA" id="ARBA00022842"/>
    </source>
</evidence>
<feature type="binding site" evidence="5">
    <location>
        <position position="89"/>
    </location>
    <ligand>
        <name>Mg(2+)</name>
        <dbReference type="ChEBI" id="CHEBI:18420"/>
        <label>1</label>
        <note>catalytic</note>
    </ligand>
</feature>
<feature type="binding site" evidence="5">
    <location>
        <position position="204"/>
    </location>
    <ligand>
        <name>Mg(2+)</name>
        <dbReference type="ChEBI" id="CHEBI:18420"/>
        <label>1</label>
        <note>catalytic</note>
    </ligand>
</feature>
<evidence type="ECO:0000313" key="7">
    <source>
        <dbReference type="Proteomes" id="UP000052232"/>
    </source>
</evidence>
<reference evidence="6 7" key="1">
    <citation type="journal article" date="2015" name="G3 (Bethesda)">
        <title>Insights into Ongoing Evolution of the Hexachlorocyclohexane Catabolic Pathway from Comparative Genomics of Ten Sphingomonadaceae Strains.</title>
        <authorList>
            <person name="Pearce S.L."/>
            <person name="Oakeshott J.G."/>
            <person name="Pandey G."/>
        </authorList>
    </citation>
    <scope>NUCLEOTIDE SEQUENCE [LARGE SCALE GENOMIC DNA]</scope>
    <source>
        <strain evidence="6 7">LL01</strain>
    </source>
</reference>
<comment type="similarity">
    <text evidence="1">Belongs to the inositol monophosphatase superfamily.</text>
</comment>
<evidence type="ECO:0000256" key="3">
    <source>
        <dbReference type="ARBA" id="ARBA00022801"/>
    </source>
</evidence>
<dbReference type="RefSeq" id="WP_066599347.1">
    <property type="nucleotide sequence ID" value="NZ_KQ130434.1"/>
</dbReference>
<dbReference type="PANTHER" id="PTHR20854">
    <property type="entry name" value="INOSITOL MONOPHOSPHATASE"/>
    <property type="match status" value="1"/>
</dbReference>
<dbReference type="Gene3D" id="3.30.540.10">
    <property type="entry name" value="Fructose-1,6-Bisphosphatase, subunit A, domain 1"/>
    <property type="match status" value="1"/>
</dbReference>
<comment type="caution">
    <text evidence="6">The sequence shown here is derived from an EMBL/GenBank/DDBJ whole genome shotgun (WGS) entry which is preliminary data.</text>
</comment>
<dbReference type="SUPFAM" id="SSF56655">
    <property type="entry name" value="Carbohydrate phosphatase"/>
    <property type="match status" value="1"/>
</dbReference>
<evidence type="ECO:0000256" key="1">
    <source>
        <dbReference type="ARBA" id="ARBA00009759"/>
    </source>
</evidence>
<keyword evidence="7" id="KW-1185">Reference proteome</keyword>
<dbReference type="PRINTS" id="PR00377">
    <property type="entry name" value="IMPHPHTASES"/>
</dbReference>
<dbReference type="GO" id="GO:0006020">
    <property type="term" value="P:inositol metabolic process"/>
    <property type="evidence" value="ECO:0007669"/>
    <property type="project" value="TreeGrafter"/>
</dbReference>
<dbReference type="GO" id="GO:0046854">
    <property type="term" value="P:phosphatidylinositol phosphate biosynthetic process"/>
    <property type="evidence" value="ECO:0007669"/>
    <property type="project" value="InterPro"/>
</dbReference>
<sequence length="267" mass="28252">MQGAEAHLRAVISAVADAADHALALWAGGETRVRQWEKVPGHPVCEADLAVDAMLRARLAAIDPDAGWLSEETADTVHRLGVPRVWVVDPIDGTRDYLRGRPGWSVSVALVEDGAVQIGLLAAPARNELWVAQLGQGATRNGQILRAGTRTMLPGARVPADQLPRVDRDLVTVDKPNSIALRMAMVAADEADLVATVRWGNEWDIAAAALIVQEAGGAVTDALGDPLRFNRPQPTAFGLLCAAPGIHAAAVERLAPRAREILGQSPG</sequence>
<dbReference type="PATRIC" id="fig|1420583.3.peg.165"/>
<dbReference type="InterPro" id="IPR020583">
    <property type="entry name" value="Inositol_monoP_metal-BS"/>
</dbReference>
<dbReference type="GO" id="GO:0007165">
    <property type="term" value="P:signal transduction"/>
    <property type="evidence" value="ECO:0007669"/>
    <property type="project" value="TreeGrafter"/>
</dbReference>
<evidence type="ECO:0000256" key="5">
    <source>
        <dbReference type="PIRSR" id="PIRSR600760-2"/>
    </source>
</evidence>
<dbReference type="CDD" id="cd01638">
    <property type="entry name" value="CysQ"/>
    <property type="match status" value="1"/>
</dbReference>
<dbReference type="InterPro" id="IPR020550">
    <property type="entry name" value="Inositol_monophosphatase_CS"/>
</dbReference>
<dbReference type="Proteomes" id="UP000052232">
    <property type="component" value="Unassembled WGS sequence"/>
</dbReference>
<name>A0A0J8AR13_9SPHN</name>